<dbReference type="CDD" id="cd00554">
    <property type="entry name" value="MECDP_synthase"/>
    <property type="match status" value="1"/>
</dbReference>
<feature type="binding site" evidence="10">
    <location>
        <position position="253"/>
    </location>
    <ligand>
        <name>a divalent metal cation</name>
        <dbReference type="ChEBI" id="CHEBI:60240"/>
    </ligand>
</feature>
<comment type="cofactor">
    <cofactor evidence="2 10">
        <name>a divalent metal cation</name>
        <dbReference type="ChEBI" id="CHEBI:60240"/>
    </cofactor>
</comment>
<evidence type="ECO:0000256" key="6">
    <source>
        <dbReference type="ARBA" id="ARBA00022723"/>
    </source>
</evidence>
<protein>
    <recommendedName>
        <fullName evidence="10">Bifunctional enzyme IspD/IspF</fullName>
    </recommendedName>
    <domain>
        <recommendedName>
            <fullName evidence="10">2-C-methyl-D-erythritol 4-phosphate cytidylyltransferase</fullName>
            <ecNumber evidence="10">2.7.7.60</ecNumber>
        </recommendedName>
        <alternativeName>
            <fullName evidence="10">4-diphosphocytidyl-2C-methyl-D-erythritol synthase</fullName>
        </alternativeName>
        <alternativeName>
            <fullName evidence="10">MEP cytidylyltransferase</fullName>
            <shortName evidence="10">MCT</shortName>
        </alternativeName>
    </domain>
    <domain>
        <recommendedName>
            <fullName evidence="10">2-C-methyl-D-erythritol 2,4-cyclodiphosphate synthase</fullName>
            <shortName evidence="10">MECDP-synthase</shortName>
            <shortName evidence="10">MECPP-synthase</shortName>
            <shortName evidence="10">MECPS</shortName>
            <ecNumber evidence="10">4.6.1.12</ecNumber>
        </recommendedName>
    </domain>
</protein>
<feature type="site" description="Positions MEP for the nucleophilic attack" evidence="10">
    <location>
        <position position="192"/>
    </location>
</feature>
<comment type="similarity">
    <text evidence="10">In the N-terminal section; belongs to the IspD/TarI cytidylyltransferase family. IspD subfamily.</text>
</comment>
<dbReference type="InterPro" id="IPR026596">
    <property type="entry name" value="IspD/F"/>
</dbReference>
<evidence type="ECO:0000259" key="12">
    <source>
        <dbReference type="Pfam" id="PF02542"/>
    </source>
</evidence>
<evidence type="ECO:0000313" key="13">
    <source>
        <dbReference type="EMBL" id="MBN2965023.1"/>
    </source>
</evidence>
<dbReference type="CDD" id="cd02516">
    <property type="entry name" value="CDP-ME_synthetase"/>
    <property type="match status" value="1"/>
</dbReference>
<evidence type="ECO:0000256" key="9">
    <source>
        <dbReference type="ARBA" id="ARBA00023268"/>
    </source>
</evidence>
<accession>A0ABS2WTV8</accession>
<dbReference type="InterPro" id="IPR020555">
    <property type="entry name" value="MECDP_synthase_CS"/>
</dbReference>
<evidence type="ECO:0000256" key="3">
    <source>
        <dbReference type="ARBA" id="ARBA00004709"/>
    </source>
</evidence>
<dbReference type="GO" id="GO:0008685">
    <property type="term" value="F:2-C-methyl-D-erythritol 2,4-cyclodiphosphate synthase activity"/>
    <property type="evidence" value="ECO:0007669"/>
    <property type="project" value="UniProtKB-EC"/>
</dbReference>
<keyword evidence="9 10" id="KW-0511">Multifunctional enzyme</keyword>
<dbReference type="HAMAP" id="MF_01520">
    <property type="entry name" value="IspDF"/>
    <property type="match status" value="1"/>
</dbReference>
<dbReference type="PROSITE" id="PS01350">
    <property type="entry name" value="ISPF"/>
    <property type="match status" value="1"/>
</dbReference>
<keyword evidence="14" id="KW-1185">Reference proteome</keyword>
<evidence type="ECO:0000313" key="14">
    <source>
        <dbReference type="Proteomes" id="UP000703590"/>
    </source>
</evidence>
<dbReference type="NCBIfam" id="NF006899">
    <property type="entry name" value="PRK09382.1"/>
    <property type="match status" value="1"/>
</dbReference>
<dbReference type="Gene3D" id="3.30.1330.50">
    <property type="entry name" value="2-C-methyl-D-erythritol 2,4-cyclodiphosphate synthase"/>
    <property type="match status" value="1"/>
</dbReference>
<comment type="caution">
    <text evidence="13">The sequence shown here is derived from an EMBL/GenBank/DDBJ whole genome shotgun (WGS) entry which is preliminary data.</text>
</comment>
<evidence type="ECO:0000256" key="10">
    <source>
        <dbReference type="HAMAP-Rule" id="MF_01520"/>
    </source>
</evidence>
<dbReference type="RefSeq" id="WP_205459600.1">
    <property type="nucleotide sequence ID" value="NZ_JAFHKK010000022.1"/>
</dbReference>
<dbReference type="NCBIfam" id="TIGR00151">
    <property type="entry name" value="ispF"/>
    <property type="match status" value="1"/>
</dbReference>
<dbReference type="HAMAP" id="MF_00107">
    <property type="entry name" value="IspF"/>
    <property type="match status" value="1"/>
</dbReference>
<comment type="catalytic activity">
    <reaction evidence="10">
        <text>2-C-methyl-D-erythritol 4-phosphate + CTP + H(+) = 4-CDP-2-C-methyl-D-erythritol + diphosphate</text>
        <dbReference type="Rhea" id="RHEA:13429"/>
        <dbReference type="ChEBI" id="CHEBI:15378"/>
        <dbReference type="ChEBI" id="CHEBI:33019"/>
        <dbReference type="ChEBI" id="CHEBI:37563"/>
        <dbReference type="ChEBI" id="CHEBI:57823"/>
        <dbReference type="ChEBI" id="CHEBI:58262"/>
        <dbReference type="EC" id="2.7.7.60"/>
    </reaction>
</comment>
<comment type="similarity">
    <text evidence="11">Belongs to the IspF family.</text>
</comment>
<comment type="pathway">
    <text evidence="10">Isoprenoid biosynthesis; isopentenyl diphosphate biosynthesis via DXP pathway; isopentenyl diphosphate from 1-deoxy-D-xylulose 5-phosphate: step 2/6.</text>
</comment>
<evidence type="ECO:0000256" key="5">
    <source>
        <dbReference type="ARBA" id="ARBA00022695"/>
    </source>
</evidence>
<dbReference type="SUPFAM" id="SSF53448">
    <property type="entry name" value="Nucleotide-diphospho-sugar transferases"/>
    <property type="match status" value="1"/>
</dbReference>
<organism evidence="13 14">
    <name type="scientific">Sulfurospirillum tamanense</name>
    <dbReference type="NCBI Taxonomy" id="2813362"/>
    <lineage>
        <taxon>Bacteria</taxon>
        <taxon>Pseudomonadati</taxon>
        <taxon>Campylobacterota</taxon>
        <taxon>Epsilonproteobacteria</taxon>
        <taxon>Campylobacterales</taxon>
        <taxon>Sulfurospirillaceae</taxon>
        <taxon>Sulfurospirillum</taxon>
    </lineage>
</organism>
<feature type="binding site" evidence="10">
    <location>
        <begin position="219"/>
        <end position="221"/>
    </location>
    <ligand>
        <name>4-CDP-2-C-methyl-D-erythritol 2-phosphate</name>
        <dbReference type="ChEBI" id="CHEBI:57919"/>
    </ligand>
</feature>
<evidence type="ECO:0000256" key="4">
    <source>
        <dbReference type="ARBA" id="ARBA00022679"/>
    </source>
</evidence>
<sequence length="373" mass="40017">MPDLSLVMLGAGSSMRFGLPVKKQWLRVGCDPLWLVATKRLVAMHPFAKVIIVAPKAELAYMRHFGDFTFCEGGDTRQESLKAALLHVNTPHVMVSDIARACVPQEVIARLLGSAGCADVIVPACKVTDTAFFQDDPINREEVRLIQTPQLSHTQALKNALKTDVCFTDDSSAIKANGGTAWYVEGDERAHKLTFAGDLAKLSCLDAPSPFMFTGNGFDVHAFSDVGPMMLGGVEVSQTQGFKAHSDGDVALHALTDAILGAACAGDIGEFFPDTDPAYKGADSGVLLGKVVEFVKSVGFEMVHCDITIIAQTPKLGAFKDAMRRRIASLVGLSPSQINVKATTTEHLGFVGRNEGVAVQASATLKFYDWTRA</sequence>
<feature type="site" description="Transition state stabilizer" evidence="10">
    <location>
        <position position="23"/>
    </location>
</feature>
<proteinExistence type="inferred from homology"/>
<evidence type="ECO:0000256" key="2">
    <source>
        <dbReference type="ARBA" id="ARBA00001968"/>
    </source>
</evidence>
<feature type="binding site" evidence="10">
    <location>
        <position position="221"/>
    </location>
    <ligand>
        <name>a divalent metal cation</name>
        <dbReference type="ChEBI" id="CHEBI:60240"/>
    </ligand>
</feature>
<feature type="binding site" evidence="10">
    <location>
        <position position="219"/>
    </location>
    <ligand>
        <name>a divalent metal cation</name>
        <dbReference type="ChEBI" id="CHEBI:60240"/>
    </ligand>
</feature>
<dbReference type="GO" id="GO:0050518">
    <property type="term" value="F:2-C-methyl-D-erythritol 4-phosphate cytidylyltransferase activity"/>
    <property type="evidence" value="ECO:0007669"/>
    <property type="project" value="UniProtKB-EC"/>
</dbReference>
<gene>
    <name evidence="10" type="primary">ispDF</name>
    <name evidence="13" type="ORF">JWV37_09545</name>
</gene>
<feature type="binding site" evidence="10">
    <location>
        <begin position="343"/>
        <end position="346"/>
    </location>
    <ligand>
        <name>4-CDP-2-C-methyl-D-erythritol 2-phosphate</name>
        <dbReference type="ChEBI" id="CHEBI:57919"/>
    </ligand>
</feature>
<dbReference type="Pfam" id="PF01128">
    <property type="entry name" value="IspD"/>
    <property type="match status" value="1"/>
</dbReference>
<comment type="catalytic activity">
    <reaction evidence="1 10 11">
        <text>4-CDP-2-C-methyl-D-erythritol 2-phosphate = 2-C-methyl-D-erythritol 2,4-cyclic diphosphate + CMP</text>
        <dbReference type="Rhea" id="RHEA:23864"/>
        <dbReference type="ChEBI" id="CHEBI:57919"/>
        <dbReference type="ChEBI" id="CHEBI:58483"/>
        <dbReference type="ChEBI" id="CHEBI:60377"/>
        <dbReference type="EC" id="4.6.1.12"/>
    </reaction>
</comment>
<keyword evidence="6 10" id="KW-0479">Metal-binding</keyword>
<keyword evidence="5 10" id="KW-0548">Nucleotidyltransferase</keyword>
<evidence type="ECO:0000256" key="1">
    <source>
        <dbReference type="ARBA" id="ARBA00000200"/>
    </source>
</evidence>
<evidence type="ECO:0000256" key="11">
    <source>
        <dbReference type="RuleBase" id="RU004395"/>
    </source>
</evidence>
<feature type="site" description="Transition state stabilizer" evidence="10">
    <location>
        <position position="16"/>
    </location>
</feature>
<dbReference type="EC" id="4.6.1.12" evidence="10"/>
<dbReference type="InterPro" id="IPR029044">
    <property type="entry name" value="Nucleotide-diphossugar_trans"/>
</dbReference>
<feature type="region of interest" description="2-C-methyl-D-erythritol 2,4-cyclodiphosphate synthase" evidence="10">
    <location>
        <begin position="213"/>
        <end position="373"/>
    </location>
</feature>
<feature type="binding site" evidence="10">
    <location>
        <begin position="245"/>
        <end position="246"/>
    </location>
    <ligand>
        <name>4-CDP-2-C-methyl-D-erythritol 2-phosphate</name>
        <dbReference type="ChEBI" id="CHEBI:57919"/>
    </ligand>
</feature>
<keyword evidence="4 10" id="KW-0808">Transferase</keyword>
<feature type="region of interest" description="2-C-methyl-D-erythritol 4-phosphate cytidylyltransferase" evidence="10">
    <location>
        <begin position="1"/>
        <end position="212"/>
    </location>
</feature>
<dbReference type="SUPFAM" id="SSF69765">
    <property type="entry name" value="IpsF-like"/>
    <property type="match status" value="1"/>
</dbReference>
<feature type="site" description="Transition state stabilizer" evidence="10">
    <location>
        <position position="344"/>
    </location>
</feature>
<feature type="binding site" evidence="10">
    <location>
        <begin position="267"/>
        <end position="269"/>
    </location>
    <ligand>
        <name>4-CDP-2-C-methyl-D-erythritol 2-phosphate</name>
        <dbReference type="ChEBI" id="CHEBI:57919"/>
    </ligand>
</feature>
<reference evidence="13" key="2">
    <citation type="submission" date="2021-02" db="EMBL/GenBank/DDBJ databases">
        <authorList>
            <person name="Merkel A.Y."/>
        </authorList>
    </citation>
    <scope>NUCLEOTIDE SEQUENCE</scope>
    <source>
        <strain evidence="13">T05b</strain>
    </source>
</reference>
<dbReference type="PANTHER" id="PTHR43181">
    <property type="entry name" value="2-C-METHYL-D-ERYTHRITOL 2,4-CYCLODIPHOSPHATE SYNTHASE, CHLOROPLASTIC"/>
    <property type="match status" value="1"/>
</dbReference>
<name>A0ABS2WTV8_9BACT</name>
<feature type="binding site" evidence="10">
    <location>
        <begin position="272"/>
        <end position="276"/>
    </location>
    <ligand>
        <name>4-CDP-2-C-methyl-D-erythritol 2-phosphate</name>
        <dbReference type="ChEBI" id="CHEBI:57919"/>
    </ligand>
</feature>
<keyword evidence="8 10" id="KW-0456">Lyase</keyword>
<feature type="binding site" evidence="10">
    <location>
        <position position="353"/>
    </location>
    <ligand>
        <name>4-CDP-2-C-methyl-D-erythritol 2-phosphate</name>
        <dbReference type="ChEBI" id="CHEBI:57919"/>
    </ligand>
</feature>
<reference evidence="13" key="1">
    <citation type="submission" date="2021-02" db="EMBL/GenBank/DDBJ databases">
        <title>Sulfurospirillum tamanensis sp. nov.</title>
        <authorList>
            <person name="Frolova A."/>
            <person name="Merkel A."/>
            <person name="Slobodkin A."/>
        </authorList>
    </citation>
    <scope>NUCLEOTIDE SEQUENCE</scope>
    <source>
        <strain evidence="13">T05b</strain>
    </source>
</reference>
<feature type="site" description="Positions MEP for the nucleophilic attack" evidence="10">
    <location>
        <position position="140"/>
    </location>
</feature>
<dbReference type="EMBL" id="JAFHKK010000022">
    <property type="protein sequence ID" value="MBN2965023.1"/>
    <property type="molecule type" value="Genomic_DNA"/>
</dbReference>
<evidence type="ECO:0000256" key="7">
    <source>
        <dbReference type="ARBA" id="ARBA00023229"/>
    </source>
</evidence>
<comment type="function">
    <text evidence="10">Bifunctional enzyme that catalyzes the formation of 4-diphosphocytidyl-2-C-methyl-D-erythritol from CTP and 2-C-methyl-D-erythritol 4-phosphate (MEP) (IspD), and catalyzes the conversion of 4-diphosphocytidyl-2-C-methyl-D-erythritol 2-phosphate (CDP-ME2P) to 2-C-methyl-D-erythritol 2,4-cyclodiphosphate (ME-CPP) with a corresponding release of cytidine 5-monophosphate (CMP) (IspF).</text>
</comment>
<dbReference type="InterPro" id="IPR034683">
    <property type="entry name" value="IspD/TarI"/>
</dbReference>
<comment type="pathway">
    <text evidence="3 10">Isoprenoid biosynthesis; isopentenyl diphosphate biosynthesis via DXP pathway; isopentenyl diphosphate from 1-deoxy-D-xylulose 5-phosphate: step 4/6.</text>
</comment>
<dbReference type="InterPro" id="IPR036571">
    <property type="entry name" value="MECDP_synthase_sf"/>
</dbReference>
<dbReference type="PANTHER" id="PTHR43181:SF1">
    <property type="entry name" value="2-C-METHYL-D-ERYTHRITOL 2,4-CYCLODIPHOSPHATE SYNTHASE, CHLOROPLASTIC"/>
    <property type="match status" value="1"/>
</dbReference>
<evidence type="ECO:0000256" key="8">
    <source>
        <dbReference type="ARBA" id="ARBA00023239"/>
    </source>
</evidence>
<feature type="site" description="Transition state stabilizer" evidence="10">
    <location>
        <position position="245"/>
    </location>
</feature>
<comment type="similarity">
    <text evidence="10">In the C-terminal section; belongs to the IspF family.</text>
</comment>
<dbReference type="InterPro" id="IPR003526">
    <property type="entry name" value="MECDP_synthase"/>
</dbReference>
<feature type="binding site" evidence="10">
    <location>
        <position position="350"/>
    </location>
    <ligand>
        <name>4-CDP-2-C-methyl-D-erythritol 2-phosphate</name>
        <dbReference type="ChEBI" id="CHEBI:57919"/>
    </ligand>
</feature>
<dbReference type="Proteomes" id="UP000703590">
    <property type="component" value="Unassembled WGS sequence"/>
</dbReference>
<keyword evidence="7 10" id="KW-0414">Isoprene biosynthesis</keyword>
<dbReference type="Pfam" id="PF02542">
    <property type="entry name" value="YgbB"/>
    <property type="match status" value="1"/>
</dbReference>
<dbReference type="Gene3D" id="3.90.550.10">
    <property type="entry name" value="Spore Coat Polysaccharide Biosynthesis Protein SpsA, Chain A"/>
    <property type="match status" value="1"/>
</dbReference>
<feature type="domain" description="2-C-methyl-D-erythritol 2,4-cyclodiphosphate synthase" evidence="12">
    <location>
        <begin position="212"/>
        <end position="365"/>
    </location>
</feature>
<comment type="caution">
    <text evidence="10">Lacks conserved residue(s) required for the propagation of feature annotation.</text>
</comment>
<dbReference type="EC" id="2.7.7.60" evidence="10"/>